<dbReference type="EMBL" id="CP014229">
    <property type="protein sequence ID" value="AMD88672.1"/>
    <property type="molecule type" value="Genomic_DNA"/>
</dbReference>
<dbReference type="SUPFAM" id="SSF55048">
    <property type="entry name" value="Probable ACP-binding domain of malonyl-CoA ACP transacylase"/>
    <property type="match status" value="1"/>
</dbReference>
<dbReference type="EC" id="2.3.1.39" evidence="1"/>
<dbReference type="Proteomes" id="UP000069241">
    <property type="component" value="Chromosome"/>
</dbReference>
<dbReference type="Pfam" id="PF00698">
    <property type="entry name" value="Acyl_transf_1"/>
    <property type="match status" value="1"/>
</dbReference>
<dbReference type="SUPFAM" id="SSF52151">
    <property type="entry name" value="FabD/lysophospholipase-like"/>
    <property type="match status" value="1"/>
</dbReference>
<comment type="catalytic activity">
    <reaction evidence="4">
        <text>holo-[ACP] + malonyl-CoA = malonyl-[ACP] + CoA</text>
        <dbReference type="Rhea" id="RHEA:41792"/>
        <dbReference type="Rhea" id="RHEA-COMP:9623"/>
        <dbReference type="Rhea" id="RHEA-COMP:9685"/>
        <dbReference type="ChEBI" id="CHEBI:57287"/>
        <dbReference type="ChEBI" id="CHEBI:57384"/>
        <dbReference type="ChEBI" id="CHEBI:64479"/>
        <dbReference type="ChEBI" id="CHEBI:78449"/>
        <dbReference type="EC" id="2.3.1.39"/>
    </reaction>
</comment>
<dbReference type="InterPro" id="IPR050858">
    <property type="entry name" value="Mal-CoA-ACP_Trans/PKS_FabD"/>
</dbReference>
<dbReference type="RefSeq" id="WP_062251198.1">
    <property type="nucleotide sequence ID" value="NZ_CP014229.1"/>
</dbReference>
<dbReference type="SMART" id="SM00827">
    <property type="entry name" value="PKS_AT"/>
    <property type="match status" value="1"/>
</dbReference>
<dbReference type="PANTHER" id="PTHR42681:SF1">
    <property type="entry name" value="MALONYL-COA-ACYL CARRIER PROTEIN TRANSACYLASE, MITOCHONDRIAL"/>
    <property type="match status" value="1"/>
</dbReference>
<dbReference type="GO" id="GO:0004314">
    <property type="term" value="F:[acyl-carrier-protein] S-malonyltransferase activity"/>
    <property type="evidence" value="ECO:0007669"/>
    <property type="project" value="UniProtKB-EC"/>
</dbReference>
<gene>
    <name evidence="7" type="ORF">AXF13_00225</name>
</gene>
<sequence length="1320" mass="142322">MHNDDAIIASLAAPSASLALETFRRVLLPVGGPETDAALVLAAPCLSLLRLGAARGAPTALWVGIAPSRSFFTDAVVFSRALQEALAGDAAGSALIGAPRLLTTDFSPELLEEADRFLAENTHAQLALVFCRPQGNEAGVGGGWICEPLLLRRLPPEEEASASASGPSVSSPDRAPALAGVVGAFDGNAAREIREPDELVLDGVRYVDLRQNGLDWRLAGINPLWRQELLSLGASPDAGAVSALEARGLWLAPAMPAPPLAVMCCGLGAVWPGMGRELYDNFPAARAAMERIATVADWDVLGLMDETDVEKISLTRWQIPYLFLLEYAQWSQFVSLGLAPALMCGHSLGELIALCFAGIYEPEVAWYILDTRAVHMAELEAKATRETGMMAVHADAGVIEEARKTWPALYVSNYNTPRQFILSGPREVLLEARKHMRKRRIPAIMLNVSLAFHHPSMRVLRDLSQRRLNALEMHAPRLPMLSDITTGFYPREQPDICRYITDLDENSVRWVEGVRAMWERDGIRHFLELGPQDTLCGLVGDIEPRALCFSAGRKGRETEGLRQACARLYALGHLPRAAIRARAAALVGRSVAARESTAPGKVPAASGTAAPARAASGVTSGQMDIVLEVLAKASGRPVEELRPEMDLRYDLALRSSRFPLILQEAEQRLGLSVNFEDLLQVATIGDLARALTGAKTGAKADAERKSGESSPGPEHKPAPEYARNRALAPLCRFAPRPPYADGGNASSPVKPCPSPLPLDPCGQGLPLRRGDVVALCVFDRDLLPQLLSGLAPLGCTLAPPLDLLDVCAPLAKAGARLTPLDVTCAARPDAESLRAAFRRLAAEEGRVDGVFFVPASEANAAAPALLEDCLRPALAHGLRYACCFNRVPLTPAAVERAFAAGPSSARLSGRLSALAREGGFACRAVELLDDGRRAGLNELGDMLARELLRGGCERVIWGRENALRPDCAPRALPLLERPEFFPLVFPDPRPPLRPTSTLFQGACQFSRFADPALSAHGGRGSNAVQASAPWLPASRALQALLEGSRLFLPWLAVTGLSDVRFHEPPPLPTGITRECRLTVEARPWLMHDRVMTRMCRADLVVRQLTDNGRHTEQYAPVAEGMVLLAAAPAEVPPLWPAAGADGVDGKPVDGEGREELAVFYDALGLDAPWRLLSGFAVLPENMYRAALPTPEEPIAPEGNWGYTDCLYMVEGIVQAASLALALARQGDGPVRADGVGMAAELCRWRLNAAGFIRFGGERGAKGPWRLQLRRSWADGRLQRFDAQISDARERVLLTLHHLEFDRLETASLEQEPPSAVVAQP</sequence>
<dbReference type="InterPro" id="IPR001227">
    <property type="entry name" value="Ac_transferase_dom_sf"/>
</dbReference>
<keyword evidence="3" id="KW-0012">Acyltransferase</keyword>
<dbReference type="KEGG" id="dfi:AXF13_00225"/>
<evidence type="ECO:0000256" key="5">
    <source>
        <dbReference type="SAM" id="MobiDB-lite"/>
    </source>
</evidence>
<dbReference type="Gene3D" id="1.10.1200.10">
    <property type="entry name" value="ACP-like"/>
    <property type="match status" value="1"/>
</dbReference>
<dbReference type="InterPro" id="IPR016035">
    <property type="entry name" value="Acyl_Trfase/lysoPLipase"/>
</dbReference>
<keyword evidence="2 7" id="KW-0808">Transferase</keyword>
<dbReference type="Gene3D" id="3.30.70.250">
    <property type="entry name" value="Malonyl-CoA ACP transacylase, ACP-binding"/>
    <property type="match status" value="1"/>
</dbReference>
<dbReference type="GO" id="GO:0006633">
    <property type="term" value="P:fatty acid biosynthetic process"/>
    <property type="evidence" value="ECO:0007669"/>
    <property type="project" value="TreeGrafter"/>
</dbReference>
<organism evidence="7 8">
    <name type="scientific">Desulfovibrio fairfieldensis</name>
    <dbReference type="NCBI Taxonomy" id="44742"/>
    <lineage>
        <taxon>Bacteria</taxon>
        <taxon>Pseudomonadati</taxon>
        <taxon>Thermodesulfobacteriota</taxon>
        <taxon>Desulfovibrionia</taxon>
        <taxon>Desulfovibrionales</taxon>
        <taxon>Desulfovibrionaceae</taxon>
        <taxon>Desulfovibrio</taxon>
    </lineage>
</organism>
<feature type="domain" description="Carrier" evidence="6">
    <location>
        <begin position="620"/>
        <end position="695"/>
    </location>
</feature>
<dbReference type="SUPFAM" id="SSF47336">
    <property type="entry name" value="ACP-like"/>
    <property type="match status" value="1"/>
</dbReference>
<protein>
    <recommendedName>
        <fullName evidence="1">[acyl-carrier-protein] S-malonyltransferase</fullName>
        <ecNumber evidence="1">2.3.1.39</ecNumber>
    </recommendedName>
</protein>
<dbReference type="InterPro" id="IPR014043">
    <property type="entry name" value="Acyl_transferase_dom"/>
</dbReference>
<dbReference type="InterPro" id="IPR016036">
    <property type="entry name" value="Malonyl_transacylase_ACP-bd"/>
</dbReference>
<dbReference type="PANTHER" id="PTHR42681">
    <property type="entry name" value="MALONYL-COA-ACYL CARRIER PROTEIN TRANSACYLASE, MITOCHONDRIAL"/>
    <property type="match status" value="1"/>
</dbReference>
<dbReference type="PROSITE" id="PS50075">
    <property type="entry name" value="CARRIER"/>
    <property type="match status" value="1"/>
</dbReference>
<feature type="compositionally biased region" description="Basic and acidic residues" evidence="5">
    <location>
        <begin position="698"/>
        <end position="718"/>
    </location>
</feature>
<reference evidence="8" key="1">
    <citation type="submission" date="2016-02" db="EMBL/GenBank/DDBJ databases">
        <authorList>
            <person name="Holder M.E."/>
            <person name="Ajami N.J."/>
            <person name="Petrosino J.F."/>
        </authorList>
    </citation>
    <scope>NUCLEOTIDE SEQUENCE [LARGE SCALE GENOMIC DNA]</scope>
    <source>
        <strain evidence="8">CCUG 45958</strain>
    </source>
</reference>
<dbReference type="InterPro" id="IPR036736">
    <property type="entry name" value="ACP-like_sf"/>
</dbReference>
<evidence type="ECO:0000256" key="3">
    <source>
        <dbReference type="ARBA" id="ARBA00023315"/>
    </source>
</evidence>
<dbReference type="Pfam" id="PF00550">
    <property type="entry name" value="PP-binding"/>
    <property type="match status" value="1"/>
</dbReference>
<evidence type="ECO:0000313" key="8">
    <source>
        <dbReference type="Proteomes" id="UP000069241"/>
    </source>
</evidence>
<feature type="region of interest" description="Disordered" evidence="5">
    <location>
        <begin position="697"/>
        <end position="720"/>
    </location>
</feature>
<keyword evidence="8" id="KW-1185">Reference proteome</keyword>
<dbReference type="InterPro" id="IPR009081">
    <property type="entry name" value="PP-bd_ACP"/>
</dbReference>
<evidence type="ECO:0000256" key="1">
    <source>
        <dbReference type="ARBA" id="ARBA00013258"/>
    </source>
</evidence>
<evidence type="ECO:0000259" key="6">
    <source>
        <dbReference type="PROSITE" id="PS50075"/>
    </source>
</evidence>
<accession>A0A0X8JH25</accession>
<evidence type="ECO:0000256" key="2">
    <source>
        <dbReference type="ARBA" id="ARBA00022679"/>
    </source>
</evidence>
<dbReference type="Gene3D" id="3.40.366.10">
    <property type="entry name" value="Malonyl-Coenzyme A Acyl Carrier Protein, domain 2"/>
    <property type="match status" value="1"/>
</dbReference>
<proteinExistence type="predicted"/>
<name>A0A0X8JH25_9BACT</name>
<dbReference type="STRING" id="44742.AXF13_00225"/>
<evidence type="ECO:0000313" key="7">
    <source>
        <dbReference type="EMBL" id="AMD88672.1"/>
    </source>
</evidence>
<dbReference type="GO" id="GO:0005829">
    <property type="term" value="C:cytosol"/>
    <property type="evidence" value="ECO:0007669"/>
    <property type="project" value="TreeGrafter"/>
</dbReference>
<evidence type="ECO:0000256" key="4">
    <source>
        <dbReference type="ARBA" id="ARBA00048462"/>
    </source>
</evidence>